<accession>A0A1G8E3K6</accession>
<dbReference type="EMBL" id="FNDK01000008">
    <property type="protein sequence ID" value="SDH64488.1"/>
    <property type="molecule type" value="Genomic_DNA"/>
</dbReference>
<organism evidence="1 2">
    <name type="scientific">Alteribacillus persepolensis</name>
    <dbReference type="NCBI Taxonomy" id="568899"/>
    <lineage>
        <taxon>Bacteria</taxon>
        <taxon>Bacillati</taxon>
        <taxon>Bacillota</taxon>
        <taxon>Bacilli</taxon>
        <taxon>Bacillales</taxon>
        <taxon>Bacillaceae</taxon>
        <taxon>Alteribacillus</taxon>
    </lineage>
</organism>
<dbReference type="OrthoDB" id="2962404at2"/>
<dbReference type="RefSeq" id="WP_091273012.1">
    <property type="nucleotide sequence ID" value="NZ_FNDK01000008.1"/>
</dbReference>
<dbReference type="InterPro" id="IPR036291">
    <property type="entry name" value="NAD(P)-bd_dom_sf"/>
</dbReference>
<protein>
    <recommendedName>
        <fullName evidence="3">Pyrroline-5-carboxylate reductase catalytic N-terminal domain-containing protein</fullName>
    </recommendedName>
</protein>
<proteinExistence type="predicted"/>
<dbReference type="AlphaFoldDB" id="A0A1G8E3K6"/>
<evidence type="ECO:0000313" key="2">
    <source>
        <dbReference type="Proteomes" id="UP000199163"/>
    </source>
</evidence>
<name>A0A1G8E3K6_9BACI</name>
<dbReference type="STRING" id="568899.SAMN05192534_108128"/>
<dbReference type="Gene3D" id="3.40.50.720">
    <property type="entry name" value="NAD(P)-binding Rossmann-like Domain"/>
    <property type="match status" value="1"/>
</dbReference>
<reference evidence="2" key="1">
    <citation type="submission" date="2016-10" db="EMBL/GenBank/DDBJ databases">
        <authorList>
            <person name="Varghese N."/>
            <person name="Submissions S."/>
        </authorList>
    </citation>
    <scope>NUCLEOTIDE SEQUENCE [LARGE SCALE GENOMIC DNA]</scope>
    <source>
        <strain evidence="2">DSM 21632</strain>
    </source>
</reference>
<dbReference type="Proteomes" id="UP000199163">
    <property type="component" value="Unassembled WGS sequence"/>
</dbReference>
<keyword evidence="2" id="KW-1185">Reference proteome</keyword>
<evidence type="ECO:0000313" key="1">
    <source>
        <dbReference type="EMBL" id="SDH64488.1"/>
    </source>
</evidence>
<evidence type="ECO:0008006" key="3">
    <source>
        <dbReference type="Google" id="ProtNLM"/>
    </source>
</evidence>
<dbReference type="SUPFAM" id="SSF51735">
    <property type="entry name" value="NAD(P)-binding Rossmann-fold domains"/>
    <property type="match status" value="1"/>
</dbReference>
<sequence length="228" mass="24686">MLMIGFGKLSQMVVSLNQSQSQLHVYNRTKENVEAASLRDSRIQYCPPSSFSAFSELFLALPPQGCVDFLEEHGKCFPKGAIVFHTATNLSKEDIERAASHLRVVPAKFAGHAAQAVRDKSGGTFVVPAAFSTERKLLKTWLGDAFAVVEGKEDAVKTANQIAVEETLKAAVRIEQRLEENGISSNVQRAVLAQIPAGVMHAHIEGAHGGFAKRVLQEMAEVKGGKST</sequence>
<gene>
    <name evidence="1" type="ORF">SAMN05192534_108128</name>
</gene>